<organism evidence="2 3">
    <name type="scientific">Fischerella major NIES-592</name>
    <dbReference type="NCBI Taxonomy" id="210994"/>
    <lineage>
        <taxon>Bacteria</taxon>
        <taxon>Bacillati</taxon>
        <taxon>Cyanobacteriota</taxon>
        <taxon>Cyanophyceae</taxon>
        <taxon>Nostocales</taxon>
        <taxon>Hapalosiphonaceae</taxon>
        <taxon>Fischerella</taxon>
    </lineage>
</organism>
<dbReference type="EMBL" id="MRCA01000003">
    <property type="protein sequence ID" value="OKH14833.1"/>
    <property type="molecule type" value="Genomic_DNA"/>
</dbReference>
<proteinExistence type="predicted"/>
<accession>A0A1U7H1H6</accession>
<dbReference type="RefSeq" id="WP_073555430.1">
    <property type="nucleotide sequence ID" value="NZ_MRCA01000003.1"/>
</dbReference>
<comment type="caution">
    <text evidence="2">The sequence shown here is derived from an EMBL/GenBank/DDBJ whole genome shotgun (WGS) entry which is preliminary data.</text>
</comment>
<evidence type="ECO:0000313" key="3">
    <source>
        <dbReference type="Proteomes" id="UP000186391"/>
    </source>
</evidence>
<protein>
    <submittedName>
        <fullName evidence="2">Uncharacterized protein</fullName>
    </submittedName>
</protein>
<evidence type="ECO:0000313" key="2">
    <source>
        <dbReference type="EMBL" id="OKH14833.1"/>
    </source>
</evidence>
<name>A0A1U7H1H6_9CYAN</name>
<sequence>MPLDPEIQKAIADTVKDQLTSVFSEVVKPLTEQLEKQQHDNKKLSEAFATLSNSIPGLLDERLKDIKPSLDFIAEVRKEYEAEQGNPDTPTTDADKIREAVLAEVKKEYEGKLTGLQSQLDERDKETKALREADRQAKMRNEVLNTIRGLGTVRPSTEEDLLTLLEKRGLLVEESDRLFVKGVDKFGDATKSEFKDILPKMLETDFAHFAVPRGGTGTDGSPGTRATPSQYNFEGMTAQDIYNRYGSDETAQKAMVAELEKQYGKPS</sequence>
<dbReference type="Proteomes" id="UP000186391">
    <property type="component" value="Unassembled WGS sequence"/>
</dbReference>
<keyword evidence="1" id="KW-0175">Coiled coil</keyword>
<evidence type="ECO:0000256" key="1">
    <source>
        <dbReference type="SAM" id="Coils"/>
    </source>
</evidence>
<keyword evidence="3" id="KW-1185">Reference proteome</keyword>
<dbReference type="AlphaFoldDB" id="A0A1U7H1H6"/>
<gene>
    <name evidence="2" type="ORF">NIES592_08120</name>
</gene>
<reference evidence="2 3" key="1">
    <citation type="submission" date="2016-11" db="EMBL/GenBank/DDBJ databases">
        <title>Draft Genome Sequences of Nine Cyanobacterial Strains from Diverse Habitats.</title>
        <authorList>
            <person name="Zhu T."/>
            <person name="Hou S."/>
            <person name="Lu X."/>
            <person name="Hess W.R."/>
        </authorList>
    </citation>
    <scope>NUCLEOTIDE SEQUENCE [LARGE SCALE GENOMIC DNA]</scope>
    <source>
        <strain evidence="2 3">NIES-592</strain>
    </source>
</reference>
<feature type="coiled-coil region" evidence="1">
    <location>
        <begin position="106"/>
        <end position="136"/>
    </location>
</feature>